<keyword evidence="2 4" id="KW-0472">Membrane</keyword>
<dbReference type="HAMAP" id="MF_00925">
    <property type="entry name" value="OM_assembly_BamE"/>
    <property type="match status" value="1"/>
</dbReference>
<dbReference type="GO" id="GO:0051205">
    <property type="term" value="P:protein insertion into membrane"/>
    <property type="evidence" value="ECO:0007669"/>
    <property type="project" value="UniProtKB-UniRule"/>
</dbReference>
<dbReference type="InterPro" id="IPR007450">
    <property type="entry name" value="BamE_dom"/>
</dbReference>
<dbReference type="PROSITE" id="PS51257">
    <property type="entry name" value="PROKAR_LIPOPROTEIN"/>
    <property type="match status" value="1"/>
</dbReference>
<feature type="compositionally biased region" description="Basic and acidic residues" evidence="5">
    <location>
        <begin position="120"/>
        <end position="130"/>
    </location>
</feature>
<feature type="domain" description="Outer membrane protein assembly factor BamE" evidence="6">
    <location>
        <begin position="32"/>
        <end position="100"/>
    </location>
</feature>
<evidence type="ECO:0000256" key="2">
    <source>
        <dbReference type="ARBA" id="ARBA00023136"/>
    </source>
</evidence>
<keyword evidence="1 4" id="KW-0732">Signal</keyword>
<dbReference type="PANTHER" id="PTHR37482:SF1">
    <property type="entry name" value="OUTER MEMBRANE PROTEIN ASSEMBLY FACTOR BAME"/>
    <property type="match status" value="1"/>
</dbReference>
<dbReference type="Proteomes" id="UP000198814">
    <property type="component" value="Unassembled WGS sequence"/>
</dbReference>
<comment type="similarity">
    <text evidence="4">Belongs to the BamE family.</text>
</comment>
<dbReference type="InterPro" id="IPR037873">
    <property type="entry name" value="BamE-like"/>
</dbReference>
<dbReference type="PANTHER" id="PTHR37482">
    <property type="entry name" value="OUTER MEMBRANE PROTEIN ASSEMBLY FACTOR BAME"/>
    <property type="match status" value="1"/>
</dbReference>
<dbReference type="GO" id="GO:0043165">
    <property type="term" value="P:Gram-negative-bacterium-type cell outer membrane assembly"/>
    <property type="evidence" value="ECO:0007669"/>
    <property type="project" value="UniProtKB-UniRule"/>
</dbReference>
<dbReference type="OrthoDB" id="9808250at2"/>
<dbReference type="AlphaFoldDB" id="A0A1H8MLH0"/>
<comment type="subunit">
    <text evidence="4">Part of the Bam complex.</text>
</comment>
<keyword evidence="4" id="KW-0564">Palmitate</keyword>
<gene>
    <name evidence="4" type="primary">bamE</name>
    <name evidence="7" type="ORF">SAMN05216333_105136</name>
</gene>
<sequence>MVAKFSVLIAFLLLTGCSLLPHVLYKIDVQQGNVVTEEMLEKLKPGMTKSQVLFVLGSPLIMDAFRDNRWDYVYLFRKHGDLVEQKRVTLFFADDSLSSIENYLASSPDPIKPKPVQAKTEQKTGQKEMVPDDDDDLCNVPSTVSIKP</sequence>
<dbReference type="GO" id="GO:0030674">
    <property type="term" value="F:protein-macromolecule adaptor activity"/>
    <property type="evidence" value="ECO:0007669"/>
    <property type="project" value="TreeGrafter"/>
</dbReference>
<keyword evidence="4" id="KW-0449">Lipoprotein</keyword>
<name>A0A1H8MLH0_9PROT</name>
<proteinExistence type="inferred from homology"/>
<feature type="region of interest" description="Disordered" evidence="5">
    <location>
        <begin position="105"/>
        <end position="148"/>
    </location>
</feature>
<reference evidence="8" key="1">
    <citation type="submission" date="2016-10" db="EMBL/GenBank/DDBJ databases">
        <authorList>
            <person name="Varghese N."/>
            <person name="Submissions S."/>
        </authorList>
    </citation>
    <scope>NUCLEOTIDE SEQUENCE [LARGE SCALE GENOMIC DNA]</scope>
    <source>
        <strain evidence="8">Nm76</strain>
    </source>
</reference>
<dbReference type="STRING" id="42354.SAMN05216333_105136"/>
<evidence type="ECO:0000256" key="4">
    <source>
        <dbReference type="HAMAP-Rule" id="MF_00925"/>
    </source>
</evidence>
<keyword evidence="3 4" id="KW-0998">Cell outer membrane</keyword>
<protein>
    <recommendedName>
        <fullName evidence="4">Outer membrane protein assembly factor BamE</fullName>
    </recommendedName>
</protein>
<comment type="function">
    <text evidence="4">Part of the outer membrane protein assembly complex, which is involved in assembly and insertion of beta-barrel proteins into the outer membrane.</text>
</comment>
<evidence type="ECO:0000256" key="3">
    <source>
        <dbReference type="ARBA" id="ARBA00023237"/>
    </source>
</evidence>
<evidence type="ECO:0000313" key="8">
    <source>
        <dbReference type="Proteomes" id="UP000198814"/>
    </source>
</evidence>
<dbReference type="InterPro" id="IPR026592">
    <property type="entry name" value="BamE"/>
</dbReference>
<accession>A0A1H8MLH0</accession>
<keyword evidence="8" id="KW-1185">Reference proteome</keyword>
<dbReference type="GO" id="GO:1990063">
    <property type="term" value="C:Bam protein complex"/>
    <property type="evidence" value="ECO:0007669"/>
    <property type="project" value="TreeGrafter"/>
</dbReference>
<dbReference type="Gene3D" id="3.30.1450.10">
    <property type="match status" value="1"/>
</dbReference>
<evidence type="ECO:0000256" key="1">
    <source>
        <dbReference type="ARBA" id="ARBA00022729"/>
    </source>
</evidence>
<dbReference type="Pfam" id="PF04355">
    <property type="entry name" value="BamE"/>
    <property type="match status" value="1"/>
</dbReference>
<dbReference type="EMBL" id="FODO01000005">
    <property type="protein sequence ID" value="SEO18113.1"/>
    <property type="molecule type" value="Genomic_DNA"/>
</dbReference>
<evidence type="ECO:0000256" key="5">
    <source>
        <dbReference type="SAM" id="MobiDB-lite"/>
    </source>
</evidence>
<evidence type="ECO:0000259" key="6">
    <source>
        <dbReference type="Pfam" id="PF04355"/>
    </source>
</evidence>
<evidence type="ECO:0000313" key="7">
    <source>
        <dbReference type="EMBL" id="SEO18113.1"/>
    </source>
</evidence>
<organism evidence="7 8">
    <name type="scientific">Nitrosomonas oligotropha</name>
    <dbReference type="NCBI Taxonomy" id="42354"/>
    <lineage>
        <taxon>Bacteria</taxon>
        <taxon>Pseudomonadati</taxon>
        <taxon>Pseudomonadota</taxon>
        <taxon>Betaproteobacteria</taxon>
        <taxon>Nitrosomonadales</taxon>
        <taxon>Nitrosomonadaceae</taxon>
        <taxon>Nitrosomonas</taxon>
    </lineage>
</organism>
<comment type="subcellular location">
    <subcellularLocation>
        <location evidence="4">Cell outer membrane</location>
        <topology evidence="4">Lipid-anchor</topology>
    </subcellularLocation>
</comment>